<dbReference type="Pfam" id="PF00583">
    <property type="entry name" value="Acetyltransf_1"/>
    <property type="match status" value="1"/>
</dbReference>
<dbReference type="PROSITE" id="PS51186">
    <property type="entry name" value="GNAT"/>
    <property type="match status" value="1"/>
</dbReference>
<keyword evidence="1" id="KW-0808">Transferase</keyword>
<dbReference type="EMBL" id="JBCEWA010000009">
    <property type="protein sequence ID" value="MEL5989172.1"/>
    <property type="molecule type" value="Genomic_DNA"/>
</dbReference>
<dbReference type="PANTHER" id="PTHR13947:SF37">
    <property type="entry name" value="LD18367P"/>
    <property type="match status" value="1"/>
</dbReference>
<evidence type="ECO:0000313" key="3">
    <source>
        <dbReference type="EMBL" id="MEL5989172.1"/>
    </source>
</evidence>
<dbReference type="PANTHER" id="PTHR13947">
    <property type="entry name" value="GNAT FAMILY N-ACETYLTRANSFERASE"/>
    <property type="match status" value="1"/>
</dbReference>
<name>A0ABU9LMF0_9BACL</name>
<dbReference type="RefSeq" id="WP_087682617.1">
    <property type="nucleotide sequence ID" value="NZ_JBBCRB010000001.1"/>
</dbReference>
<sequence length="160" mass="18472">MQIRKMVETDIDMVCQIAQKNNQIVNQHVIPVAMQQDFLQLVYQPTRIKQRMKNSLFFVLEVNGQITGFAHFSYVNKQGNSELLAMYVEKEYQRRRLGTQLLQIAKEELHGIESMTVHVEASQVGAISFLQANGFQCEATVLEQVEGILLRTKRLKWCIT</sequence>
<reference evidence="3 4" key="1">
    <citation type="submission" date="2024-04" db="EMBL/GenBank/DDBJ databases">
        <authorList>
            <person name="Wu Y.S."/>
            <person name="Zhang L."/>
        </authorList>
    </citation>
    <scope>NUCLEOTIDE SEQUENCE [LARGE SCALE GENOMIC DNA]</scope>
    <source>
        <strain evidence="3 4">KG-01</strain>
    </source>
</reference>
<dbReference type="Proteomes" id="UP001398420">
    <property type="component" value="Unassembled WGS sequence"/>
</dbReference>
<evidence type="ECO:0000256" key="1">
    <source>
        <dbReference type="ARBA" id="ARBA00022679"/>
    </source>
</evidence>
<proteinExistence type="predicted"/>
<accession>A0ABU9LMF0</accession>
<feature type="domain" description="N-acetyltransferase" evidence="2">
    <location>
        <begin position="1"/>
        <end position="156"/>
    </location>
</feature>
<dbReference type="SUPFAM" id="SSF55729">
    <property type="entry name" value="Acyl-CoA N-acyltransferases (Nat)"/>
    <property type="match status" value="1"/>
</dbReference>
<comment type="caution">
    <text evidence="3">The sequence shown here is derived from an EMBL/GenBank/DDBJ whole genome shotgun (WGS) entry which is preliminary data.</text>
</comment>
<protein>
    <submittedName>
        <fullName evidence="3">GNAT family N-acetyltransferase</fullName>
    </submittedName>
</protein>
<keyword evidence="4" id="KW-1185">Reference proteome</keyword>
<dbReference type="Gene3D" id="3.40.630.30">
    <property type="match status" value="1"/>
</dbReference>
<dbReference type="InterPro" id="IPR000182">
    <property type="entry name" value="GNAT_dom"/>
</dbReference>
<evidence type="ECO:0000313" key="4">
    <source>
        <dbReference type="Proteomes" id="UP001398420"/>
    </source>
</evidence>
<dbReference type="CDD" id="cd04301">
    <property type="entry name" value="NAT_SF"/>
    <property type="match status" value="1"/>
</dbReference>
<dbReference type="InterPro" id="IPR050769">
    <property type="entry name" value="NAT_camello-type"/>
</dbReference>
<organism evidence="3 4">
    <name type="scientific">Kurthia gibsonii</name>
    <dbReference type="NCBI Taxonomy" id="33946"/>
    <lineage>
        <taxon>Bacteria</taxon>
        <taxon>Bacillati</taxon>
        <taxon>Bacillota</taxon>
        <taxon>Bacilli</taxon>
        <taxon>Bacillales</taxon>
        <taxon>Caryophanaceae</taxon>
        <taxon>Kurthia</taxon>
    </lineage>
</organism>
<gene>
    <name evidence="3" type="ORF">AAF454_12235</name>
</gene>
<dbReference type="InterPro" id="IPR016181">
    <property type="entry name" value="Acyl_CoA_acyltransferase"/>
</dbReference>
<evidence type="ECO:0000259" key="2">
    <source>
        <dbReference type="PROSITE" id="PS51186"/>
    </source>
</evidence>